<dbReference type="Proteomes" id="UP000742631">
    <property type="component" value="Unassembled WGS sequence"/>
</dbReference>
<dbReference type="Pfam" id="PF13480">
    <property type="entry name" value="Acetyltransf_6"/>
    <property type="match status" value="1"/>
</dbReference>
<keyword evidence="3" id="KW-0808">Transferase</keyword>
<reference evidence="3" key="2">
    <citation type="submission" date="2021-09" db="EMBL/GenBank/DDBJ databases">
        <authorList>
            <person name="Gilroy R."/>
        </authorList>
    </citation>
    <scope>NUCLEOTIDE SEQUENCE</scope>
    <source>
        <strain evidence="3">316</strain>
    </source>
</reference>
<comment type="caution">
    <text evidence="3">The sequence shown here is derived from an EMBL/GenBank/DDBJ whole genome shotgun (WGS) entry which is preliminary data.</text>
</comment>
<evidence type="ECO:0000313" key="4">
    <source>
        <dbReference type="Proteomes" id="UP000742631"/>
    </source>
</evidence>
<evidence type="ECO:0000259" key="2">
    <source>
        <dbReference type="Pfam" id="PF13480"/>
    </source>
</evidence>
<dbReference type="GO" id="GO:0016746">
    <property type="term" value="F:acyltransferase activity"/>
    <property type="evidence" value="ECO:0007669"/>
    <property type="project" value="UniProtKB-KW"/>
</dbReference>
<dbReference type="EC" id="2.3.1.-" evidence="3"/>
<gene>
    <name evidence="3" type="ORF">K8W01_08460</name>
</gene>
<dbReference type="InterPro" id="IPR016181">
    <property type="entry name" value="Acyl_CoA_acyltransferase"/>
</dbReference>
<reference evidence="3" key="1">
    <citation type="journal article" date="2021" name="PeerJ">
        <title>Extensive microbial diversity within the chicken gut microbiome revealed by metagenomics and culture.</title>
        <authorList>
            <person name="Gilroy R."/>
            <person name="Ravi A."/>
            <person name="Getino M."/>
            <person name="Pursley I."/>
            <person name="Horton D.L."/>
            <person name="Alikhan N.F."/>
            <person name="Baker D."/>
            <person name="Gharbi K."/>
            <person name="Hall N."/>
            <person name="Watson M."/>
            <person name="Adriaenssens E.M."/>
            <person name="Foster-Nyarko E."/>
            <person name="Jarju S."/>
            <person name="Secka A."/>
            <person name="Antonio M."/>
            <person name="Oren A."/>
            <person name="Chaudhuri R.R."/>
            <person name="La Ragione R."/>
            <person name="Hildebrand F."/>
            <person name="Pallen M.J."/>
        </authorList>
    </citation>
    <scope>NUCLEOTIDE SEQUENCE</scope>
    <source>
        <strain evidence="3">316</strain>
    </source>
</reference>
<feature type="domain" description="BioF2-like acetyltransferase" evidence="2">
    <location>
        <begin position="195"/>
        <end position="341"/>
    </location>
</feature>
<sequence>MRISAEQMLSPAMPAPGGSPGTAEDRYEARLHSEPASLAPLWRRLQREGACTAYQRFEWIDSLVRVLAGEHGAQPLLIEVRRAGRPVMILPLVFVRRQGHRVIEALDLGACEYAAPVLAPEIDPSPREAERIWQAVRAVLPAADLIRLSRMPAHVQGVTNPLAQLAGTQRIDLTASGFVLEGDPRTLLKRVCTPSFHKDLTRRSRRFDSLPGAGFVATTDAAEMAELFDVMIAQRRARFHELGRHEPLDRPGFIAFYRDAALGAPGGPVWMFGLRAEGEWLAASYGLVQGGSFHGVLLTMAGDKWRSLAPGLLIAARIMVWAREQGLDYFDFTIGRQAYKRGFNPVDQTLFERAEPVTLRGRIALGLIRANASAKLRLERHPALFERARAGVRLLRRLRAPRSDTNLG</sequence>
<protein>
    <submittedName>
        <fullName evidence="3">GNAT family N-acetyltransferase</fullName>
        <ecNumber evidence="3">2.3.1.-</ecNumber>
    </submittedName>
</protein>
<dbReference type="SUPFAM" id="SSF55729">
    <property type="entry name" value="Acyl-CoA N-acyltransferases (Nat)"/>
    <property type="match status" value="1"/>
</dbReference>
<keyword evidence="3" id="KW-0012">Acyltransferase</keyword>
<dbReference type="Gene3D" id="3.40.630.30">
    <property type="match status" value="1"/>
</dbReference>
<dbReference type="EMBL" id="DYYG01000026">
    <property type="protein sequence ID" value="HJE23676.1"/>
    <property type="molecule type" value="Genomic_DNA"/>
</dbReference>
<accession>A0A921JEH7</accession>
<evidence type="ECO:0000313" key="3">
    <source>
        <dbReference type="EMBL" id="HJE23676.1"/>
    </source>
</evidence>
<organism evidence="3 4">
    <name type="scientific">Methylorubrum populi</name>
    <dbReference type="NCBI Taxonomy" id="223967"/>
    <lineage>
        <taxon>Bacteria</taxon>
        <taxon>Pseudomonadati</taxon>
        <taxon>Pseudomonadota</taxon>
        <taxon>Alphaproteobacteria</taxon>
        <taxon>Hyphomicrobiales</taxon>
        <taxon>Methylobacteriaceae</taxon>
        <taxon>Methylorubrum</taxon>
    </lineage>
</organism>
<proteinExistence type="predicted"/>
<evidence type="ECO:0000256" key="1">
    <source>
        <dbReference type="SAM" id="MobiDB-lite"/>
    </source>
</evidence>
<feature type="region of interest" description="Disordered" evidence="1">
    <location>
        <begin position="1"/>
        <end position="24"/>
    </location>
</feature>
<name>A0A921JEH7_9HYPH</name>
<dbReference type="InterPro" id="IPR038740">
    <property type="entry name" value="BioF2-like_GNAT_dom"/>
</dbReference>
<dbReference type="AlphaFoldDB" id="A0A921JEH7"/>